<evidence type="ECO:0000313" key="3">
    <source>
        <dbReference type="EMBL" id="DAE26367.1"/>
    </source>
</evidence>
<dbReference type="InterPro" id="IPR027417">
    <property type="entry name" value="P-loop_NTPase"/>
</dbReference>
<name>A0A8S5R4I8_9CAUD</name>
<sequence>MQYIPHDYQAYCIQRVVEDPTVGLFLRPGLGKTVITLSAVNILKYFRWQVAKVLVVAPKKVAEATWSKEAAKWDHLQHLRVSTVLGSASKRIKALNTPADVYVINRENFEWLVDYYQQAWPFDMVVFDESTSFKNPQSKRFKAAKRIRRFIKKVVLLTGTPSSKGLIDLWAQVYLLDGGARLGPTLSAYRERYFDPDQRSRTQIFSYKAKDGAESAVLGAISDICISMKAEDYLQLPDFIQHEIPVMLDPKAKKAYDQFERDLLLEVDEDIITAGTAGVLVGKLLQFCNGAVYGNDGKVVPVHDCKLEAYTELLEQLNGEHCLTFYGYQHDKDRILERLEKYNRGRADKLRVRVYKGVEDEEAWNAGEVDVLLVHPASCAYGLNLQAGGRHVVWYGLNWSFELNDQGNCRLYRQGSPYEKVFVHYLIVQGCEDEDVMATIRDRADTHEAVMRALRARIRKVKESVA</sequence>
<dbReference type="GO" id="GO:0016787">
    <property type="term" value="F:hydrolase activity"/>
    <property type="evidence" value="ECO:0007669"/>
    <property type="project" value="UniProtKB-KW"/>
</dbReference>
<dbReference type="PANTHER" id="PTHR45766:SF6">
    <property type="entry name" value="SWI_SNF-RELATED MATRIX-ASSOCIATED ACTIN-DEPENDENT REGULATOR OF CHROMATIN SUBFAMILY A-LIKE PROTEIN 1"/>
    <property type="match status" value="1"/>
</dbReference>
<feature type="domain" description="Helicase ATP-binding" evidence="2">
    <location>
        <begin position="13"/>
        <end position="179"/>
    </location>
</feature>
<dbReference type="PANTHER" id="PTHR45766">
    <property type="entry name" value="DNA ANNEALING HELICASE AND ENDONUCLEASE ZRANB3 FAMILY MEMBER"/>
    <property type="match status" value="1"/>
</dbReference>
<accession>A0A8S5R4I8</accession>
<dbReference type="PROSITE" id="PS51192">
    <property type="entry name" value="HELICASE_ATP_BIND_1"/>
    <property type="match status" value="1"/>
</dbReference>
<dbReference type="InterPro" id="IPR014001">
    <property type="entry name" value="Helicase_ATP-bd"/>
</dbReference>
<evidence type="ECO:0000256" key="1">
    <source>
        <dbReference type="ARBA" id="ARBA00022801"/>
    </source>
</evidence>
<dbReference type="Pfam" id="PF00176">
    <property type="entry name" value="SNF2-rel_dom"/>
    <property type="match status" value="1"/>
</dbReference>
<dbReference type="Gene3D" id="3.40.50.300">
    <property type="entry name" value="P-loop containing nucleotide triphosphate hydrolases"/>
    <property type="match status" value="1"/>
</dbReference>
<dbReference type="SUPFAM" id="SSF52540">
    <property type="entry name" value="P-loop containing nucleoside triphosphate hydrolases"/>
    <property type="match status" value="2"/>
</dbReference>
<reference evidence="3" key="1">
    <citation type="journal article" date="2021" name="Proc. Natl. Acad. Sci. U.S.A.">
        <title>A Catalog of Tens of Thousands of Viruses from Human Metagenomes Reveals Hidden Associations with Chronic Diseases.</title>
        <authorList>
            <person name="Tisza M.J."/>
            <person name="Buck C.B."/>
        </authorList>
    </citation>
    <scope>NUCLEOTIDE SEQUENCE</scope>
    <source>
        <strain evidence="3">CtQ6D10</strain>
    </source>
</reference>
<dbReference type="Gene3D" id="3.40.50.10810">
    <property type="entry name" value="Tandem AAA-ATPase domain"/>
    <property type="match status" value="1"/>
</dbReference>
<organism evidence="3">
    <name type="scientific">Myoviridae sp. ctQ6D10</name>
    <dbReference type="NCBI Taxonomy" id="2827288"/>
    <lineage>
        <taxon>Viruses</taxon>
        <taxon>Duplodnaviria</taxon>
        <taxon>Heunggongvirae</taxon>
        <taxon>Uroviricota</taxon>
        <taxon>Caudoviricetes</taxon>
    </lineage>
</organism>
<dbReference type="GO" id="GO:0005524">
    <property type="term" value="F:ATP binding"/>
    <property type="evidence" value="ECO:0007669"/>
    <property type="project" value="InterPro"/>
</dbReference>
<proteinExistence type="predicted"/>
<dbReference type="InterPro" id="IPR000330">
    <property type="entry name" value="SNF2_N"/>
</dbReference>
<dbReference type="SMART" id="SM00487">
    <property type="entry name" value="DEXDc"/>
    <property type="match status" value="1"/>
</dbReference>
<dbReference type="EMBL" id="BK015816">
    <property type="protein sequence ID" value="DAE26367.1"/>
    <property type="molecule type" value="Genomic_DNA"/>
</dbReference>
<evidence type="ECO:0000259" key="2">
    <source>
        <dbReference type="PROSITE" id="PS51192"/>
    </source>
</evidence>
<keyword evidence="1" id="KW-0378">Hydrolase</keyword>
<protein>
    <submittedName>
        <fullName evidence="3">Chromatin remodeling complex ATPase</fullName>
    </submittedName>
</protein>
<dbReference type="GO" id="GO:0031297">
    <property type="term" value="P:replication fork processing"/>
    <property type="evidence" value="ECO:0007669"/>
    <property type="project" value="TreeGrafter"/>
</dbReference>
<dbReference type="InterPro" id="IPR038718">
    <property type="entry name" value="SNF2-like_sf"/>
</dbReference>
<dbReference type="GO" id="GO:0006281">
    <property type="term" value="P:DNA repair"/>
    <property type="evidence" value="ECO:0007669"/>
    <property type="project" value="TreeGrafter"/>
</dbReference>